<organism evidence="1 2">
    <name type="scientific">Alteromonas macleodii</name>
    <name type="common">Pseudoalteromonas macleodii</name>
    <dbReference type="NCBI Taxonomy" id="28108"/>
    <lineage>
        <taxon>Bacteria</taxon>
        <taxon>Pseudomonadati</taxon>
        <taxon>Pseudomonadota</taxon>
        <taxon>Gammaproteobacteria</taxon>
        <taxon>Alteromonadales</taxon>
        <taxon>Alteromonadaceae</taxon>
        <taxon>Alteromonas/Salinimonas group</taxon>
        <taxon>Alteromonas</taxon>
    </lineage>
</organism>
<dbReference type="RefSeq" id="WP_069945601.1">
    <property type="nucleotide sequence ID" value="NZ_MIPW01000036.1"/>
</dbReference>
<evidence type="ECO:0000313" key="2">
    <source>
        <dbReference type="Proteomes" id="UP000095392"/>
    </source>
</evidence>
<dbReference type="Proteomes" id="UP000095392">
    <property type="component" value="Unassembled WGS sequence"/>
</dbReference>
<sequence length="71" mass="8457">MVQTPLPTEHQKTTTLKFAEWFVARQNSDFKPGNIRRITIRVWAQTNKIDVSEDDLEYIFTHWQSHIEVVN</sequence>
<evidence type="ECO:0000313" key="1">
    <source>
        <dbReference type="EMBL" id="OES24490.1"/>
    </source>
</evidence>
<gene>
    <name evidence="1" type="ORF">BFV95_4757</name>
</gene>
<proteinExistence type="predicted"/>
<comment type="caution">
    <text evidence="1">The sequence shown here is derived from an EMBL/GenBank/DDBJ whole genome shotgun (WGS) entry which is preliminary data.</text>
</comment>
<reference evidence="1 2" key="1">
    <citation type="submission" date="2016-09" db="EMBL/GenBank/DDBJ databases">
        <title>Draft Genome Sequence of four Alteromonas macleodii strains isolated from copper coupons and grown long-term at elevated copper levels.</title>
        <authorList>
            <person name="Cusick K."/>
            <person name="Dale J."/>
            <person name="Little B."/>
            <person name="Biffinger J."/>
        </authorList>
    </citation>
    <scope>NUCLEOTIDE SEQUENCE [LARGE SCALE GENOMIC DNA]</scope>
    <source>
        <strain evidence="1 2">KCP01</strain>
    </source>
</reference>
<dbReference type="AlphaFoldDB" id="A0AB36FNS9"/>
<keyword evidence="2" id="KW-1185">Reference proteome</keyword>
<accession>A0AB36FNS9</accession>
<protein>
    <submittedName>
        <fullName evidence="1">Uncharacterized protein</fullName>
    </submittedName>
</protein>
<name>A0AB36FNS9_ALTMA</name>
<dbReference type="EMBL" id="MIPY01000061">
    <property type="protein sequence ID" value="OES24490.1"/>
    <property type="molecule type" value="Genomic_DNA"/>
</dbReference>